<name>A0ABX1WQ53_9BACT</name>
<sequence>MRNLLCVGFAAILLGLSACSSDETEIIEEEVISQPIQIDAQLLLDLVNDVRASGTTCGDTYYPPVDAVSWNNKLEQAATNHSTDMYENDFFAHESPNGSTLTTRLQEVEYNYSTAGENIAYGYTSEQQVIEAWLNSQGHCANIMNGNYKEMGVGRVGNYWTQNFGSQR</sequence>
<dbReference type="InterPro" id="IPR035940">
    <property type="entry name" value="CAP_sf"/>
</dbReference>
<evidence type="ECO:0000256" key="1">
    <source>
        <dbReference type="SAM" id="SignalP"/>
    </source>
</evidence>
<proteinExistence type="predicted"/>
<comment type="caution">
    <text evidence="3">The sequence shown here is derived from an EMBL/GenBank/DDBJ whole genome shotgun (WGS) entry which is preliminary data.</text>
</comment>
<reference evidence="3 4" key="1">
    <citation type="submission" date="2018-12" db="EMBL/GenBank/DDBJ databases">
        <title>Marinifilum JC070 sp. nov., a marine bacterium isolated from Yongle Blue Hole in the South China Sea.</title>
        <authorList>
            <person name="Fu T."/>
        </authorList>
    </citation>
    <scope>NUCLEOTIDE SEQUENCE [LARGE SCALE GENOMIC DNA]</scope>
    <source>
        <strain evidence="3 4">JC070</strain>
    </source>
</reference>
<dbReference type="RefSeq" id="WP_171593484.1">
    <property type="nucleotide sequence ID" value="NZ_RZNH01000001.1"/>
</dbReference>
<keyword evidence="4" id="KW-1185">Reference proteome</keyword>
<feature type="domain" description="SCP" evidence="2">
    <location>
        <begin position="44"/>
        <end position="163"/>
    </location>
</feature>
<dbReference type="SUPFAM" id="SSF55797">
    <property type="entry name" value="PR-1-like"/>
    <property type="match status" value="1"/>
</dbReference>
<evidence type="ECO:0000259" key="2">
    <source>
        <dbReference type="Pfam" id="PF00188"/>
    </source>
</evidence>
<feature type="chain" id="PRO_5047111663" evidence="1">
    <location>
        <begin position="21"/>
        <end position="168"/>
    </location>
</feature>
<evidence type="ECO:0000313" key="4">
    <source>
        <dbReference type="Proteomes" id="UP000732105"/>
    </source>
</evidence>
<dbReference type="PANTHER" id="PTHR31157:SF1">
    <property type="entry name" value="SCP DOMAIN-CONTAINING PROTEIN"/>
    <property type="match status" value="1"/>
</dbReference>
<dbReference type="Pfam" id="PF00188">
    <property type="entry name" value="CAP"/>
    <property type="match status" value="1"/>
</dbReference>
<gene>
    <name evidence="3" type="ORF">ELS83_00195</name>
</gene>
<organism evidence="3 4">
    <name type="scientific">Marinifilum caeruleilacunae</name>
    <dbReference type="NCBI Taxonomy" id="2499076"/>
    <lineage>
        <taxon>Bacteria</taxon>
        <taxon>Pseudomonadati</taxon>
        <taxon>Bacteroidota</taxon>
        <taxon>Bacteroidia</taxon>
        <taxon>Marinilabiliales</taxon>
        <taxon>Marinifilaceae</taxon>
    </lineage>
</organism>
<keyword evidence="1" id="KW-0732">Signal</keyword>
<dbReference type="EMBL" id="RZNH01000001">
    <property type="protein sequence ID" value="NOU58214.1"/>
    <property type="molecule type" value="Genomic_DNA"/>
</dbReference>
<dbReference type="PROSITE" id="PS51257">
    <property type="entry name" value="PROKAR_LIPOPROTEIN"/>
    <property type="match status" value="1"/>
</dbReference>
<dbReference type="Proteomes" id="UP000732105">
    <property type="component" value="Unassembled WGS sequence"/>
</dbReference>
<dbReference type="CDD" id="cd05379">
    <property type="entry name" value="CAP_bacterial"/>
    <property type="match status" value="1"/>
</dbReference>
<protein>
    <submittedName>
        <fullName evidence="3">CAP domain-containing protein</fullName>
    </submittedName>
</protein>
<feature type="signal peptide" evidence="1">
    <location>
        <begin position="1"/>
        <end position="20"/>
    </location>
</feature>
<evidence type="ECO:0000313" key="3">
    <source>
        <dbReference type="EMBL" id="NOU58214.1"/>
    </source>
</evidence>
<dbReference type="Gene3D" id="3.40.33.10">
    <property type="entry name" value="CAP"/>
    <property type="match status" value="1"/>
</dbReference>
<dbReference type="InterPro" id="IPR014044">
    <property type="entry name" value="CAP_dom"/>
</dbReference>
<accession>A0ABX1WQ53</accession>
<dbReference type="PANTHER" id="PTHR31157">
    <property type="entry name" value="SCP DOMAIN-CONTAINING PROTEIN"/>
    <property type="match status" value="1"/>
</dbReference>